<dbReference type="PANTHER" id="PTHR38441">
    <property type="entry name" value="INTEGRAL MEMBRANE PROTEIN-RELATED"/>
    <property type="match status" value="1"/>
</dbReference>
<keyword evidence="2" id="KW-0812">Transmembrane</keyword>
<evidence type="ECO:0000313" key="3">
    <source>
        <dbReference type="EMBL" id="PSK86256.1"/>
    </source>
</evidence>
<feature type="region of interest" description="Disordered" evidence="1">
    <location>
        <begin position="113"/>
        <end position="160"/>
    </location>
</feature>
<protein>
    <submittedName>
        <fullName evidence="3">Uncharacterized membrane protein (DUF485 family)</fullName>
    </submittedName>
</protein>
<organism evidence="3 4">
    <name type="scientific">Murinocardiopsis flavida</name>
    <dbReference type="NCBI Taxonomy" id="645275"/>
    <lineage>
        <taxon>Bacteria</taxon>
        <taxon>Bacillati</taxon>
        <taxon>Actinomycetota</taxon>
        <taxon>Actinomycetes</taxon>
        <taxon>Streptosporangiales</taxon>
        <taxon>Nocardiopsidaceae</taxon>
        <taxon>Murinocardiopsis</taxon>
    </lineage>
</organism>
<keyword evidence="4" id="KW-1185">Reference proteome</keyword>
<name>A0A2P8CMQ5_9ACTN</name>
<proteinExistence type="predicted"/>
<dbReference type="Proteomes" id="UP000240542">
    <property type="component" value="Unassembled WGS sequence"/>
</dbReference>
<feature type="transmembrane region" description="Helical" evidence="2">
    <location>
        <begin position="76"/>
        <end position="97"/>
    </location>
</feature>
<dbReference type="Pfam" id="PF04341">
    <property type="entry name" value="DUF485"/>
    <property type="match status" value="1"/>
</dbReference>
<reference evidence="3 4" key="1">
    <citation type="submission" date="2018-03" db="EMBL/GenBank/DDBJ databases">
        <title>Genomic Encyclopedia of Archaeal and Bacterial Type Strains, Phase II (KMG-II): from individual species to whole genera.</title>
        <authorList>
            <person name="Goeker M."/>
        </authorList>
    </citation>
    <scope>NUCLEOTIDE SEQUENCE [LARGE SCALE GENOMIC DNA]</scope>
    <source>
        <strain evidence="3 4">DSM 45312</strain>
    </source>
</reference>
<evidence type="ECO:0000256" key="1">
    <source>
        <dbReference type="SAM" id="MobiDB-lite"/>
    </source>
</evidence>
<accession>A0A2P8CMQ5</accession>
<feature type="compositionally biased region" description="Low complexity" evidence="1">
    <location>
        <begin position="127"/>
        <end position="149"/>
    </location>
</feature>
<feature type="transmembrane region" description="Helical" evidence="2">
    <location>
        <begin position="41"/>
        <end position="64"/>
    </location>
</feature>
<evidence type="ECO:0000256" key="2">
    <source>
        <dbReference type="SAM" id="Phobius"/>
    </source>
</evidence>
<keyword evidence="2" id="KW-0472">Membrane</keyword>
<evidence type="ECO:0000313" key="4">
    <source>
        <dbReference type="Proteomes" id="UP000240542"/>
    </source>
</evidence>
<keyword evidence="2" id="KW-1133">Transmembrane helix</keyword>
<sequence length="160" mass="17039">MSSASRGSPDHGTSAEADLARRSVAMHSDPRFIELKRRLRIFIFPMSAAFLAWYLLYVLMSAYARDFMATVLFGQVNVALLFGLLQFVTTFGIAILYSRYAGARLDPLSEKLRDELNNGSGPGPAPAGGASPAPAPTDGDTAAPTDSSAPRADDEKGRGA</sequence>
<dbReference type="EMBL" id="PYGA01000035">
    <property type="protein sequence ID" value="PSK86256.1"/>
    <property type="molecule type" value="Genomic_DNA"/>
</dbReference>
<gene>
    <name evidence="3" type="ORF">CLV63_13525</name>
</gene>
<dbReference type="InterPro" id="IPR007436">
    <property type="entry name" value="DUF485"/>
</dbReference>
<comment type="caution">
    <text evidence="3">The sequence shown here is derived from an EMBL/GenBank/DDBJ whole genome shotgun (WGS) entry which is preliminary data.</text>
</comment>
<dbReference type="AlphaFoldDB" id="A0A2P8CMQ5"/>
<dbReference type="PANTHER" id="PTHR38441:SF1">
    <property type="entry name" value="MEMBRANE PROTEIN"/>
    <property type="match status" value="1"/>
</dbReference>
<feature type="compositionally biased region" description="Basic and acidic residues" evidence="1">
    <location>
        <begin position="151"/>
        <end position="160"/>
    </location>
</feature>